<protein>
    <submittedName>
        <fullName evidence="1">Uncharacterized protein</fullName>
    </submittedName>
</protein>
<sequence>MPIYAVTVLAMGTVLVEAENEDEAGLMAMNEVDSGDLETMSGEIDCVIRPEELERYRRHGSLVLIDED</sequence>
<dbReference type="EMBL" id="JARJLR010000233">
    <property type="protein sequence ID" value="MDF3842774.1"/>
    <property type="molecule type" value="Genomic_DNA"/>
</dbReference>
<accession>A0AAW6P9C1</accession>
<proteinExistence type="predicted"/>
<evidence type="ECO:0000313" key="1">
    <source>
        <dbReference type="EMBL" id="MDF3842774.1"/>
    </source>
</evidence>
<gene>
    <name evidence="1" type="ORF">P3W55_13740</name>
</gene>
<reference evidence="1" key="1">
    <citation type="submission" date="2023-03" db="EMBL/GenBank/DDBJ databases">
        <title>Draft assemblies of triclosan tolerant bacteria isolated from returned activated sludge.</title>
        <authorList>
            <person name="Van Hamelsveld S."/>
        </authorList>
    </citation>
    <scope>NUCLEOTIDE SEQUENCE</scope>
    <source>
        <strain evidence="1">GW210015_S63</strain>
    </source>
</reference>
<evidence type="ECO:0000313" key="2">
    <source>
        <dbReference type="Proteomes" id="UP001220662"/>
    </source>
</evidence>
<name>A0AAW6P9C1_9PSED</name>
<comment type="caution">
    <text evidence="1">The sequence shown here is derived from an EMBL/GenBank/DDBJ whole genome shotgun (WGS) entry which is preliminary data.</text>
</comment>
<dbReference type="Proteomes" id="UP001220662">
    <property type="component" value="Unassembled WGS sequence"/>
</dbReference>
<dbReference type="AlphaFoldDB" id="A0AAW6P9C1"/>
<organism evidence="1 2">
    <name type="scientific">Pseudomonas citronellolis</name>
    <dbReference type="NCBI Taxonomy" id="53408"/>
    <lineage>
        <taxon>Bacteria</taxon>
        <taxon>Pseudomonadati</taxon>
        <taxon>Pseudomonadota</taxon>
        <taxon>Gammaproteobacteria</taxon>
        <taxon>Pseudomonadales</taxon>
        <taxon>Pseudomonadaceae</taxon>
        <taxon>Pseudomonas</taxon>
    </lineage>
</organism>
<dbReference type="RefSeq" id="WP_058160121.1">
    <property type="nucleotide sequence ID" value="NZ_JARJLR010000233.1"/>
</dbReference>